<protein>
    <submittedName>
        <fullName evidence="1">Uncharacterized protein</fullName>
    </submittedName>
</protein>
<gene>
    <name evidence="1" type="ORF">ERS013165_01101</name>
</gene>
<sequence length="57" mass="5834">MRSTGALSASLFSSANETGGSNCPSMIASSIRAPFSLRVARLKISSIKLSSITTSAL</sequence>
<accession>A0A655PRP2</accession>
<evidence type="ECO:0000313" key="1">
    <source>
        <dbReference type="EMBL" id="CSA24132.1"/>
    </source>
</evidence>
<name>A0A655PRP2_VIBCL</name>
<reference evidence="1 2" key="1">
    <citation type="submission" date="2015-07" db="EMBL/GenBank/DDBJ databases">
        <authorList>
            <consortium name="Pathogen Informatics"/>
        </authorList>
    </citation>
    <scope>NUCLEOTIDE SEQUENCE [LARGE SCALE GENOMIC DNA]</scope>
    <source>
        <strain evidence="1 2">A51</strain>
    </source>
</reference>
<dbReference type="AlphaFoldDB" id="A0A655PRP2"/>
<evidence type="ECO:0000313" key="2">
    <source>
        <dbReference type="Proteomes" id="UP000044806"/>
    </source>
</evidence>
<dbReference type="Proteomes" id="UP000044806">
    <property type="component" value="Unassembled WGS sequence"/>
</dbReference>
<proteinExistence type="predicted"/>
<dbReference type="EMBL" id="CWOW01000004">
    <property type="protein sequence ID" value="CSA24132.1"/>
    <property type="molecule type" value="Genomic_DNA"/>
</dbReference>
<organism evidence="1 2">
    <name type="scientific">Vibrio cholerae</name>
    <dbReference type="NCBI Taxonomy" id="666"/>
    <lineage>
        <taxon>Bacteria</taxon>
        <taxon>Pseudomonadati</taxon>
        <taxon>Pseudomonadota</taxon>
        <taxon>Gammaproteobacteria</taxon>
        <taxon>Vibrionales</taxon>
        <taxon>Vibrionaceae</taxon>
        <taxon>Vibrio</taxon>
    </lineage>
</organism>